<name>A0ABS2HN03_9VIBR</name>
<organism evidence="2 3">
    <name type="scientific">Vibrio ulleungensis</name>
    <dbReference type="NCBI Taxonomy" id="2807619"/>
    <lineage>
        <taxon>Bacteria</taxon>
        <taxon>Pseudomonadati</taxon>
        <taxon>Pseudomonadota</taxon>
        <taxon>Gammaproteobacteria</taxon>
        <taxon>Vibrionales</taxon>
        <taxon>Vibrionaceae</taxon>
        <taxon>Vibrio</taxon>
    </lineage>
</organism>
<keyword evidence="1" id="KW-1133">Transmembrane helix</keyword>
<keyword evidence="1" id="KW-0812">Transmembrane</keyword>
<evidence type="ECO:0000256" key="1">
    <source>
        <dbReference type="SAM" id="Phobius"/>
    </source>
</evidence>
<dbReference type="Proteomes" id="UP000809621">
    <property type="component" value="Unassembled WGS sequence"/>
</dbReference>
<keyword evidence="1" id="KW-0472">Membrane</keyword>
<accession>A0ABS2HN03</accession>
<feature type="transmembrane region" description="Helical" evidence="1">
    <location>
        <begin position="35"/>
        <end position="55"/>
    </location>
</feature>
<gene>
    <name evidence="2" type="ORF">JQC93_12680</name>
</gene>
<keyword evidence="3" id="KW-1185">Reference proteome</keyword>
<sequence>MSGSTFRQVSRLIHLAMAAILGTYIYSPWGANPVFANFVMWFAIPVVTVTGIMMWKQGAVMKMLRARLTPAKSKA</sequence>
<dbReference type="RefSeq" id="WP_205158802.1">
    <property type="nucleotide sequence ID" value="NZ_JAFEUM010000004.1"/>
</dbReference>
<comment type="caution">
    <text evidence="2">The sequence shown here is derived from an EMBL/GenBank/DDBJ whole genome shotgun (WGS) entry which is preliminary data.</text>
</comment>
<feature type="transmembrane region" description="Helical" evidence="1">
    <location>
        <begin position="12"/>
        <end position="29"/>
    </location>
</feature>
<evidence type="ECO:0000313" key="2">
    <source>
        <dbReference type="EMBL" id="MBM7037261.1"/>
    </source>
</evidence>
<reference evidence="2 3" key="1">
    <citation type="submission" date="2021-02" db="EMBL/GenBank/DDBJ databases">
        <authorList>
            <person name="Park J.-S."/>
        </authorList>
    </citation>
    <scope>NUCLEOTIDE SEQUENCE [LARGE SCALE GENOMIC DNA]</scope>
    <source>
        <strain evidence="2 3">188UL20-2</strain>
    </source>
</reference>
<evidence type="ECO:0000313" key="3">
    <source>
        <dbReference type="Proteomes" id="UP000809621"/>
    </source>
</evidence>
<proteinExistence type="predicted"/>
<protein>
    <submittedName>
        <fullName evidence="2">Uncharacterized protein</fullName>
    </submittedName>
</protein>
<dbReference type="EMBL" id="JAFEUM010000004">
    <property type="protein sequence ID" value="MBM7037261.1"/>
    <property type="molecule type" value="Genomic_DNA"/>
</dbReference>